<keyword evidence="1" id="KW-0732">Signal</keyword>
<evidence type="ECO:0000313" key="2">
    <source>
        <dbReference type="EMBL" id="MBT2133768.1"/>
    </source>
</evidence>
<evidence type="ECO:0000256" key="1">
    <source>
        <dbReference type="SAM" id="SignalP"/>
    </source>
</evidence>
<gene>
    <name evidence="2" type="ORF">KK137_05420</name>
</gene>
<protein>
    <submittedName>
        <fullName evidence="2">Uncharacterized protein</fullName>
    </submittedName>
</protein>
<dbReference type="EMBL" id="JAHFVK010000001">
    <property type="protein sequence ID" value="MBT2133768.1"/>
    <property type="molecule type" value="Genomic_DNA"/>
</dbReference>
<feature type="signal peptide" evidence="1">
    <location>
        <begin position="1"/>
        <end position="23"/>
    </location>
</feature>
<accession>A0ABS5W3B7</accession>
<reference evidence="2 3" key="1">
    <citation type="submission" date="2021-05" db="EMBL/GenBank/DDBJ databases">
        <title>Croceibacterium sp. LX-88 genome sequence.</title>
        <authorList>
            <person name="Luo X."/>
        </authorList>
    </citation>
    <scope>NUCLEOTIDE SEQUENCE [LARGE SCALE GENOMIC DNA]</scope>
    <source>
        <strain evidence="2 3">LX-88</strain>
    </source>
</reference>
<name>A0ABS5W3B7_9SPHN</name>
<evidence type="ECO:0000313" key="3">
    <source>
        <dbReference type="Proteomes" id="UP000811255"/>
    </source>
</evidence>
<organism evidence="2 3">
    <name type="scientific">Croceibacterium selenioxidans</name>
    <dbReference type="NCBI Taxonomy" id="2838833"/>
    <lineage>
        <taxon>Bacteria</taxon>
        <taxon>Pseudomonadati</taxon>
        <taxon>Pseudomonadota</taxon>
        <taxon>Alphaproteobacteria</taxon>
        <taxon>Sphingomonadales</taxon>
        <taxon>Erythrobacteraceae</taxon>
        <taxon>Croceibacterium</taxon>
    </lineage>
</organism>
<keyword evidence="3" id="KW-1185">Reference proteome</keyword>
<feature type="chain" id="PRO_5047369308" evidence="1">
    <location>
        <begin position="24"/>
        <end position="180"/>
    </location>
</feature>
<proteinExistence type="predicted"/>
<dbReference type="Proteomes" id="UP000811255">
    <property type="component" value="Unassembled WGS sequence"/>
</dbReference>
<sequence length="180" mass="18837">MFGGQRLAAVAVAAALAFQPVLASAQQSCVTQAEIGAIAIYSTPGVLQAVRLKCGSELSQEGYLARSGDSLGRRYSALQTRVWPKAKSGIIKWLGGRQGATQSRQNLGTLAALPDSAVRPLVDALIVQEVAAKIEARNCSRIEWVIEAMAPIDPEIAGSVLGAVVGLVDPDQLPVCSRLS</sequence>
<comment type="caution">
    <text evidence="2">The sequence shown here is derived from an EMBL/GenBank/DDBJ whole genome shotgun (WGS) entry which is preliminary data.</text>
</comment>
<dbReference type="RefSeq" id="WP_214535128.1">
    <property type="nucleotide sequence ID" value="NZ_JAHFVK010000001.1"/>
</dbReference>